<keyword evidence="2 8" id="KW-0813">Transport</keyword>
<dbReference type="GO" id="GO:0005886">
    <property type="term" value="C:plasma membrane"/>
    <property type="evidence" value="ECO:0007669"/>
    <property type="project" value="UniProtKB-SubCell"/>
</dbReference>
<name>A0A1I5AIU8_9NEIS</name>
<dbReference type="OrthoDB" id="9816221at2"/>
<keyword evidence="10" id="KW-1185">Reference proteome</keyword>
<dbReference type="HAMAP" id="MF_01416">
    <property type="entry name" value="ATP_synth_delta_bact"/>
    <property type="match status" value="1"/>
</dbReference>
<evidence type="ECO:0000256" key="1">
    <source>
        <dbReference type="ARBA" id="ARBA00004370"/>
    </source>
</evidence>
<keyword evidence="6 8" id="KW-0139">CF(1)</keyword>
<reference evidence="10" key="1">
    <citation type="submission" date="2016-10" db="EMBL/GenBank/DDBJ databases">
        <authorList>
            <person name="Varghese N."/>
            <person name="Submissions S."/>
        </authorList>
    </citation>
    <scope>NUCLEOTIDE SEQUENCE [LARGE SCALE GENOMIC DNA]</scope>
    <source>
        <strain evidence="10">DSM 6150</strain>
    </source>
</reference>
<dbReference type="SUPFAM" id="SSF47928">
    <property type="entry name" value="N-terminal domain of the delta subunit of the F1F0-ATP synthase"/>
    <property type="match status" value="1"/>
</dbReference>
<proteinExistence type="inferred from homology"/>
<dbReference type="NCBIfam" id="TIGR01145">
    <property type="entry name" value="ATP_synt_delta"/>
    <property type="match status" value="1"/>
</dbReference>
<keyword evidence="4 8" id="KW-0406">Ion transport</keyword>
<dbReference type="RefSeq" id="WP_091195189.1">
    <property type="nucleotide sequence ID" value="NZ_FOVE01000013.1"/>
</dbReference>
<comment type="function">
    <text evidence="8">F(1)F(0) ATP synthase produces ATP from ADP in the presence of a proton or sodium gradient. F-type ATPases consist of two structural domains, F(1) containing the extramembraneous catalytic core and F(0) containing the membrane proton channel, linked together by a central stalk and a peripheral stalk. During catalysis, ATP synthesis in the catalytic domain of F(1) is coupled via a rotary mechanism of the central stalk subunits to proton translocation.</text>
</comment>
<dbReference type="Proteomes" id="UP000242869">
    <property type="component" value="Unassembled WGS sequence"/>
</dbReference>
<dbReference type="PRINTS" id="PR00125">
    <property type="entry name" value="ATPASEDELTA"/>
</dbReference>
<comment type="similarity">
    <text evidence="8">Belongs to the ATPase delta chain family.</text>
</comment>
<dbReference type="Pfam" id="PF00213">
    <property type="entry name" value="OSCP"/>
    <property type="match status" value="1"/>
</dbReference>
<evidence type="ECO:0000256" key="4">
    <source>
        <dbReference type="ARBA" id="ARBA00023065"/>
    </source>
</evidence>
<evidence type="ECO:0000256" key="5">
    <source>
        <dbReference type="ARBA" id="ARBA00023136"/>
    </source>
</evidence>
<dbReference type="STRING" id="83765.SAMN05660284_01925"/>
<evidence type="ECO:0000256" key="8">
    <source>
        <dbReference type="HAMAP-Rule" id="MF_01416"/>
    </source>
</evidence>
<dbReference type="PANTHER" id="PTHR11910">
    <property type="entry name" value="ATP SYNTHASE DELTA CHAIN"/>
    <property type="match status" value="1"/>
</dbReference>
<dbReference type="Gene3D" id="1.10.520.20">
    <property type="entry name" value="N-terminal domain of the delta subunit of the F1F0-ATP synthase"/>
    <property type="match status" value="1"/>
</dbReference>
<dbReference type="NCBIfam" id="NF004402">
    <property type="entry name" value="PRK05758.2-2"/>
    <property type="match status" value="1"/>
</dbReference>
<evidence type="ECO:0000313" key="9">
    <source>
        <dbReference type="EMBL" id="SFN62280.1"/>
    </source>
</evidence>
<gene>
    <name evidence="8" type="primary">atpH</name>
    <name evidence="9" type="ORF">SAMN05660284_01925</name>
</gene>
<dbReference type="AlphaFoldDB" id="A0A1I5AIU8"/>
<dbReference type="InterPro" id="IPR026015">
    <property type="entry name" value="ATP_synth_OSCP/delta_N_sf"/>
</dbReference>
<keyword evidence="7 8" id="KW-0066">ATP synthesis</keyword>
<protein>
    <recommendedName>
        <fullName evidence="8">ATP synthase subunit delta</fullName>
    </recommendedName>
    <alternativeName>
        <fullName evidence="8">ATP synthase F(1) sector subunit delta</fullName>
    </alternativeName>
    <alternativeName>
        <fullName evidence="8">F-type ATPase subunit delta</fullName>
        <shortName evidence="8">F-ATPase subunit delta</shortName>
    </alternativeName>
</protein>
<dbReference type="InterPro" id="IPR000711">
    <property type="entry name" value="ATPase_OSCP/dsu"/>
</dbReference>
<comment type="subcellular location">
    <subcellularLocation>
        <location evidence="8">Cell membrane</location>
        <topology evidence="8">Peripheral membrane protein</topology>
    </subcellularLocation>
    <subcellularLocation>
        <location evidence="1">Membrane</location>
    </subcellularLocation>
</comment>
<organism evidence="9 10">
    <name type="scientific">Formivibrio citricus</name>
    <dbReference type="NCBI Taxonomy" id="83765"/>
    <lineage>
        <taxon>Bacteria</taxon>
        <taxon>Pseudomonadati</taxon>
        <taxon>Pseudomonadota</taxon>
        <taxon>Betaproteobacteria</taxon>
        <taxon>Neisseriales</taxon>
        <taxon>Chitinibacteraceae</taxon>
        <taxon>Formivibrio</taxon>
    </lineage>
</organism>
<evidence type="ECO:0000256" key="2">
    <source>
        <dbReference type="ARBA" id="ARBA00022448"/>
    </source>
</evidence>
<evidence type="ECO:0000256" key="7">
    <source>
        <dbReference type="ARBA" id="ARBA00023310"/>
    </source>
</evidence>
<dbReference type="GO" id="GO:0045259">
    <property type="term" value="C:proton-transporting ATP synthase complex"/>
    <property type="evidence" value="ECO:0007669"/>
    <property type="project" value="UniProtKB-KW"/>
</dbReference>
<keyword evidence="3 8" id="KW-0375">Hydrogen ion transport</keyword>
<evidence type="ECO:0000313" key="10">
    <source>
        <dbReference type="Proteomes" id="UP000242869"/>
    </source>
</evidence>
<dbReference type="GO" id="GO:0046933">
    <property type="term" value="F:proton-transporting ATP synthase activity, rotational mechanism"/>
    <property type="evidence" value="ECO:0007669"/>
    <property type="project" value="UniProtKB-UniRule"/>
</dbReference>
<comment type="function">
    <text evidence="8">This protein is part of the stalk that links CF(0) to CF(1). It either transmits conformational changes from CF(0) to CF(1) or is implicated in proton conduction.</text>
</comment>
<keyword evidence="5 8" id="KW-0472">Membrane</keyword>
<dbReference type="EMBL" id="FOVE01000013">
    <property type="protein sequence ID" value="SFN62280.1"/>
    <property type="molecule type" value="Genomic_DNA"/>
</dbReference>
<evidence type="ECO:0000256" key="6">
    <source>
        <dbReference type="ARBA" id="ARBA00023196"/>
    </source>
</evidence>
<keyword evidence="8" id="KW-1003">Cell membrane</keyword>
<evidence type="ECO:0000256" key="3">
    <source>
        <dbReference type="ARBA" id="ARBA00022781"/>
    </source>
</evidence>
<sequence length="178" mass="18792">MAELTTVARPYAEAVFRLAKESGSLDAWSESLAKLALIAGNKEAQAVVADPQFSVAQTKALLLELLGKDVMPEVSNFISTILENRRFLVLSSIATLFEELKAASEGQVDALIESAYALTDAQLADLTTTLSRQLNRKVNASVTVDSALIGGVKVTVGDLVVDASVRGKLSALAASLKN</sequence>
<accession>A0A1I5AIU8</accession>